<evidence type="ECO:0000313" key="2">
    <source>
        <dbReference type="Proteomes" id="UP000664521"/>
    </source>
</evidence>
<protein>
    <submittedName>
        <fullName evidence="1">Uncharacterized protein</fullName>
    </submittedName>
</protein>
<dbReference type="EMBL" id="CAJPDS010000035">
    <property type="protein sequence ID" value="CAF9924133.1"/>
    <property type="molecule type" value="Genomic_DNA"/>
</dbReference>
<accession>A0A8H3FLM7</accession>
<dbReference type="OrthoDB" id="2991872at2759"/>
<dbReference type="PANTHER" id="PTHR38791:SF13">
    <property type="entry name" value="ZN(2)-C6 FUNGAL-TYPE DOMAIN-CONTAINING PROTEIN"/>
    <property type="match status" value="1"/>
</dbReference>
<organism evidence="1 2">
    <name type="scientific">Heterodermia speciosa</name>
    <dbReference type="NCBI Taxonomy" id="116794"/>
    <lineage>
        <taxon>Eukaryota</taxon>
        <taxon>Fungi</taxon>
        <taxon>Dikarya</taxon>
        <taxon>Ascomycota</taxon>
        <taxon>Pezizomycotina</taxon>
        <taxon>Lecanoromycetes</taxon>
        <taxon>OSLEUM clade</taxon>
        <taxon>Lecanoromycetidae</taxon>
        <taxon>Caliciales</taxon>
        <taxon>Physciaceae</taxon>
        <taxon>Heterodermia</taxon>
    </lineage>
</organism>
<reference evidence="1" key="1">
    <citation type="submission" date="2021-03" db="EMBL/GenBank/DDBJ databases">
        <authorList>
            <person name="Tagirdzhanova G."/>
        </authorList>
    </citation>
    <scope>NUCLEOTIDE SEQUENCE</scope>
</reference>
<sequence>MAMIHKAVGDPVESLTDETLLAVLILGLYERLKAKAVGSRLTLAHDAGAVALLKHRGKKLNTRSQAAITLTQAVHAQLVGHAFDTSTDSGEDLGDSLETLVDLPQNTSSRLTVISVHLVHLRRDADLILNGEASDTKIIELLNQATQLDQILTAWAISVPREWKFTATDNFELPKSVPRETFIYKDRVDVYEDLVVASIWNSYRVNRIRVLSIVCDCIDALPPLPTTLLKSRRELAYVTMQKLADDICASVPFFLGTKMCAGTDDKPSVEYPYTTSKPNKAHRRSAAGAGGYNLIEPFHEPLKSVLGISSLRAGQKEWILGQLARIGHLYSMEPSAISALSSA</sequence>
<dbReference type="Proteomes" id="UP000664521">
    <property type="component" value="Unassembled WGS sequence"/>
</dbReference>
<keyword evidence="2" id="KW-1185">Reference proteome</keyword>
<dbReference type="AlphaFoldDB" id="A0A8H3FLM7"/>
<name>A0A8H3FLM7_9LECA</name>
<comment type="caution">
    <text evidence="1">The sequence shown here is derived from an EMBL/GenBank/DDBJ whole genome shotgun (WGS) entry which is preliminary data.</text>
</comment>
<dbReference type="PANTHER" id="PTHR38791">
    <property type="entry name" value="ZN(II)2CYS6 TRANSCRIPTION FACTOR (EUROFUNG)-RELATED-RELATED"/>
    <property type="match status" value="1"/>
</dbReference>
<proteinExistence type="predicted"/>
<evidence type="ECO:0000313" key="1">
    <source>
        <dbReference type="EMBL" id="CAF9924133.1"/>
    </source>
</evidence>
<gene>
    <name evidence="1" type="ORF">HETSPECPRED_005502</name>
</gene>
<dbReference type="InterPro" id="IPR053175">
    <property type="entry name" value="DHMBA_Reg_Transcription_Factor"/>
</dbReference>